<reference evidence="2 3" key="1">
    <citation type="submission" date="2013-09" db="EMBL/GenBank/DDBJ databases">
        <title>Corchorus capsularis genome sequencing.</title>
        <authorList>
            <person name="Alam M."/>
            <person name="Haque M.S."/>
            <person name="Islam M.S."/>
            <person name="Emdad E.M."/>
            <person name="Islam M.M."/>
            <person name="Ahmed B."/>
            <person name="Halim A."/>
            <person name="Hossen Q.M.M."/>
            <person name="Hossain M.Z."/>
            <person name="Ahmed R."/>
            <person name="Khan M.M."/>
            <person name="Islam R."/>
            <person name="Rashid M.M."/>
            <person name="Khan S.A."/>
            <person name="Rahman M.S."/>
            <person name="Alam M."/>
        </authorList>
    </citation>
    <scope>NUCLEOTIDE SEQUENCE [LARGE SCALE GENOMIC DNA]</scope>
    <source>
        <strain evidence="3">cv. CVL-1</strain>
        <tissue evidence="2">Whole seedling</tissue>
    </source>
</reference>
<gene>
    <name evidence="2" type="ORF">CCACVL1_06409</name>
</gene>
<dbReference type="OrthoDB" id="1037611at2759"/>
<keyword evidence="1" id="KW-0732">Signal</keyword>
<sequence length="156" mass="16178">MRKASFVVVASLLVVLIVASYVSESVAAESETKKLETAAVASNDAASINQIQDACSRDTECSNVKAMILVSMVPGTQGQIFLPCKNTQECAAIVCAQGTAQCINGQCQCVTATVASNDAVKDACSRDRDCSLEPTCAGCNVKQCINGVCVCSDCGH</sequence>
<name>A0A1R3JFT6_COCAP</name>
<accession>A0A1R3JFT6</accession>
<evidence type="ECO:0000313" key="2">
    <source>
        <dbReference type="EMBL" id="OMO93651.1"/>
    </source>
</evidence>
<dbReference type="AlphaFoldDB" id="A0A1R3JFT6"/>
<organism evidence="2 3">
    <name type="scientific">Corchorus capsularis</name>
    <name type="common">Jute</name>
    <dbReference type="NCBI Taxonomy" id="210143"/>
    <lineage>
        <taxon>Eukaryota</taxon>
        <taxon>Viridiplantae</taxon>
        <taxon>Streptophyta</taxon>
        <taxon>Embryophyta</taxon>
        <taxon>Tracheophyta</taxon>
        <taxon>Spermatophyta</taxon>
        <taxon>Magnoliopsida</taxon>
        <taxon>eudicotyledons</taxon>
        <taxon>Gunneridae</taxon>
        <taxon>Pentapetalae</taxon>
        <taxon>rosids</taxon>
        <taxon>malvids</taxon>
        <taxon>Malvales</taxon>
        <taxon>Malvaceae</taxon>
        <taxon>Grewioideae</taxon>
        <taxon>Apeibeae</taxon>
        <taxon>Corchorus</taxon>
    </lineage>
</organism>
<comment type="caution">
    <text evidence="2">The sequence shown here is derived from an EMBL/GenBank/DDBJ whole genome shotgun (WGS) entry which is preliminary data.</text>
</comment>
<dbReference type="Proteomes" id="UP000188268">
    <property type="component" value="Unassembled WGS sequence"/>
</dbReference>
<protein>
    <submittedName>
        <fullName evidence="2">Uncharacterized protein</fullName>
    </submittedName>
</protein>
<dbReference type="EMBL" id="AWWV01008063">
    <property type="protein sequence ID" value="OMO93651.1"/>
    <property type="molecule type" value="Genomic_DNA"/>
</dbReference>
<evidence type="ECO:0000256" key="1">
    <source>
        <dbReference type="SAM" id="SignalP"/>
    </source>
</evidence>
<keyword evidence="3" id="KW-1185">Reference proteome</keyword>
<feature type="signal peptide" evidence="1">
    <location>
        <begin position="1"/>
        <end position="27"/>
    </location>
</feature>
<proteinExistence type="predicted"/>
<dbReference type="Gramene" id="OMO93651">
    <property type="protein sequence ID" value="OMO93651"/>
    <property type="gene ID" value="CCACVL1_06409"/>
</dbReference>
<evidence type="ECO:0000313" key="3">
    <source>
        <dbReference type="Proteomes" id="UP000188268"/>
    </source>
</evidence>
<feature type="chain" id="PRO_5011983360" evidence="1">
    <location>
        <begin position="28"/>
        <end position="156"/>
    </location>
</feature>